<evidence type="ECO:0000313" key="10">
    <source>
        <dbReference type="EMBL" id="GAK59771.1"/>
    </source>
</evidence>
<feature type="transmembrane region" description="Helical" evidence="8">
    <location>
        <begin position="268"/>
        <end position="290"/>
    </location>
</feature>
<dbReference type="Pfam" id="PF00535">
    <property type="entry name" value="Glycos_transf_2"/>
    <property type="match status" value="1"/>
</dbReference>
<evidence type="ECO:0000256" key="5">
    <source>
        <dbReference type="ARBA" id="ARBA00022985"/>
    </source>
</evidence>
<keyword evidence="1" id="KW-1003">Cell membrane</keyword>
<dbReference type="GO" id="GO:0009103">
    <property type="term" value="P:lipopolysaccharide biosynthetic process"/>
    <property type="evidence" value="ECO:0007669"/>
    <property type="project" value="UniProtKB-KW"/>
</dbReference>
<keyword evidence="4 8" id="KW-0812">Transmembrane</keyword>
<dbReference type="STRING" id="1499967.U27_06756"/>
<feature type="transmembrane region" description="Helical" evidence="8">
    <location>
        <begin position="302"/>
        <end position="323"/>
    </location>
</feature>
<evidence type="ECO:0000256" key="7">
    <source>
        <dbReference type="ARBA" id="ARBA00023136"/>
    </source>
</evidence>
<keyword evidence="3 10" id="KW-0808">Transferase</keyword>
<keyword evidence="11" id="KW-1185">Reference proteome</keyword>
<name>A0A081C5B6_VECG1</name>
<evidence type="ECO:0000256" key="8">
    <source>
        <dbReference type="SAM" id="Phobius"/>
    </source>
</evidence>
<dbReference type="eggNOG" id="COG0463">
    <property type="taxonomic scope" value="Bacteria"/>
</dbReference>
<proteinExistence type="predicted"/>
<evidence type="ECO:0000313" key="11">
    <source>
        <dbReference type="Proteomes" id="UP000030661"/>
    </source>
</evidence>
<sequence>MDCDGEIRHIPRPEDWPGRLERLFYCMNGLAEKHTVDCSIVIPVYNEETNIRLLLPELQEVLDNLHKTYEIIFVDDGSSDNTTKIITEAAQQRPEIKLITLRRNFGQTAAMSAGFDAAVGDVIIPMDGDLQNDPNDIPKLLERIDEGYDVVSGWRINRQDKYWTRRLPSNLANRLISLTTNVHLHDYGCTLKAYRREVLQRIELYGEMHRFIPALASWIGVKVTEMPVNHRARTHGKSKYGISRTIHVILDLMTVKFLLSYSTKPIQIFGLLGLISMFSSVGLMAGVVYTRIRYDMVIANNSMFLLSVLFFILGIQFIGMGLLGEVIMRTYHESQGKPIYVVANTVNLPGYCPGLPGKQ</sequence>
<keyword evidence="6 8" id="KW-1133">Transmembrane helix</keyword>
<organism evidence="10">
    <name type="scientific">Vecturithrix granuli</name>
    <dbReference type="NCBI Taxonomy" id="1499967"/>
    <lineage>
        <taxon>Bacteria</taxon>
        <taxon>Candidatus Moduliflexota</taxon>
        <taxon>Candidatus Vecturitrichia</taxon>
        <taxon>Candidatus Vecturitrichales</taxon>
        <taxon>Candidatus Vecturitrichaceae</taxon>
        <taxon>Candidatus Vecturithrix</taxon>
    </lineage>
</organism>
<dbReference type="EMBL" id="DF820470">
    <property type="protein sequence ID" value="GAK59771.1"/>
    <property type="molecule type" value="Genomic_DNA"/>
</dbReference>
<dbReference type="GO" id="GO:0099621">
    <property type="term" value="F:undecaprenyl-phosphate 4-deoxy-4-formamido-L-arabinose transferase activity"/>
    <property type="evidence" value="ECO:0007669"/>
    <property type="project" value="TreeGrafter"/>
</dbReference>
<keyword evidence="2" id="KW-0328">Glycosyltransferase</keyword>
<dbReference type="Proteomes" id="UP000030661">
    <property type="component" value="Unassembled WGS sequence"/>
</dbReference>
<protein>
    <submittedName>
        <fullName evidence="10">Undecaprenyl phosphate 4-deoxy-4-formamido-L-arabinose transferase, putative</fullName>
    </submittedName>
</protein>
<accession>A0A081C5B6</accession>
<keyword evidence="7 8" id="KW-0472">Membrane</keyword>
<dbReference type="GO" id="GO:0005886">
    <property type="term" value="C:plasma membrane"/>
    <property type="evidence" value="ECO:0007669"/>
    <property type="project" value="TreeGrafter"/>
</dbReference>
<dbReference type="SUPFAM" id="SSF53448">
    <property type="entry name" value="Nucleotide-diphospho-sugar transferases"/>
    <property type="match status" value="1"/>
</dbReference>
<evidence type="ECO:0000259" key="9">
    <source>
        <dbReference type="Pfam" id="PF00535"/>
    </source>
</evidence>
<dbReference type="AlphaFoldDB" id="A0A081C5B6"/>
<dbReference type="InterPro" id="IPR029044">
    <property type="entry name" value="Nucleotide-diphossugar_trans"/>
</dbReference>
<evidence type="ECO:0000256" key="4">
    <source>
        <dbReference type="ARBA" id="ARBA00022692"/>
    </source>
</evidence>
<evidence type="ECO:0000256" key="6">
    <source>
        <dbReference type="ARBA" id="ARBA00022989"/>
    </source>
</evidence>
<keyword evidence="5" id="KW-0448">Lipopolysaccharide biosynthesis</keyword>
<feature type="domain" description="Glycosyltransferase 2-like" evidence="9">
    <location>
        <begin position="39"/>
        <end position="202"/>
    </location>
</feature>
<gene>
    <name evidence="10" type="ORF">U27_06756</name>
</gene>
<dbReference type="PANTHER" id="PTHR48090:SF3">
    <property type="entry name" value="UNDECAPRENYL-PHOSPHATE 4-DEOXY-4-FORMAMIDO-L-ARABINOSE TRANSFERASE"/>
    <property type="match status" value="1"/>
</dbReference>
<dbReference type="PANTHER" id="PTHR48090">
    <property type="entry name" value="UNDECAPRENYL-PHOSPHATE 4-DEOXY-4-FORMAMIDO-L-ARABINOSE TRANSFERASE-RELATED"/>
    <property type="match status" value="1"/>
</dbReference>
<evidence type="ECO:0000256" key="2">
    <source>
        <dbReference type="ARBA" id="ARBA00022676"/>
    </source>
</evidence>
<dbReference type="InterPro" id="IPR001173">
    <property type="entry name" value="Glyco_trans_2-like"/>
</dbReference>
<dbReference type="Gene3D" id="3.90.550.10">
    <property type="entry name" value="Spore Coat Polysaccharide Biosynthesis Protein SpsA, Chain A"/>
    <property type="match status" value="1"/>
</dbReference>
<dbReference type="HOGENOM" id="CLU_033536_0_0_0"/>
<dbReference type="CDD" id="cd04187">
    <property type="entry name" value="DPM1_like_bac"/>
    <property type="match status" value="1"/>
</dbReference>
<dbReference type="InterPro" id="IPR050256">
    <property type="entry name" value="Glycosyltransferase_2"/>
</dbReference>
<evidence type="ECO:0000256" key="1">
    <source>
        <dbReference type="ARBA" id="ARBA00022475"/>
    </source>
</evidence>
<reference evidence="10" key="1">
    <citation type="journal article" date="2015" name="PeerJ">
        <title>First genomic representation of candidate bacterial phylum KSB3 points to enhanced environmental sensing as a trigger of wastewater bulking.</title>
        <authorList>
            <person name="Sekiguchi Y."/>
            <person name="Ohashi A."/>
            <person name="Parks D.H."/>
            <person name="Yamauchi T."/>
            <person name="Tyson G.W."/>
            <person name="Hugenholtz P."/>
        </authorList>
    </citation>
    <scope>NUCLEOTIDE SEQUENCE [LARGE SCALE GENOMIC DNA]</scope>
</reference>
<evidence type="ECO:0000256" key="3">
    <source>
        <dbReference type="ARBA" id="ARBA00022679"/>
    </source>
</evidence>